<protein>
    <submittedName>
        <fullName evidence="1">SAM-dependent methyltransferase</fullName>
    </submittedName>
</protein>
<keyword evidence="2" id="KW-1185">Reference proteome</keyword>
<keyword evidence="1" id="KW-0808">Transferase</keyword>
<accession>A0A399G4B2</accession>
<dbReference type="EMBL" id="CP063196">
    <property type="protein sequence ID" value="UOE22012.1"/>
    <property type="molecule type" value="Genomic_DNA"/>
</dbReference>
<sequence>MPDIDLSVPTVARTYDALLGGKDNFEADRIAAQIIESVNPGSKTLIRQNRRYLTRAVDHVAGALGIDQFLDLGSGLPTMENTHQIAQRRVPEARVVYVDIDPIVLTHSRALLVDNPHTGVAVGDARHVTEVLTSPEVTRLLDFDRPVCLMLVSLLHCVSDADDPWGLVRRYFDRFAPGSVLILSHLASDDAAAARRLGDHIRELGMDWGYIRRPEEVERLFDGLALVSPAVDDSAAPMLVDCEGWRNGNVPPTPRPADPDQKIWEHAGVGVKP</sequence>
<dbReference type="GO" id="GO:0032259">
    <property type="term" value="P:methylation"/>
    <property type="evidence" value="ECO:0007669"/>
    <property type="project" value="UniProtKB-KW"/>
</dbReference>
<dbReference type="PIRSF" id="PIRSF017393">
    <property type="entry name" value="MTase_SAV2177"/>
    <property type="match status" value="1"/>
</dbReference>
<dbReference type="AlphaFoldDB" id="A0A399G4B2"/>
<dbReference type="SUPFAM" id="SSF53335">
    <property type="entry name" value="S-adenosyl-L-methionine-dependent methyltransferases"/>
    <property type="match status" value="1"/>
</dbReference>
<dbReference type="InterPro" id="IPR006764">
    <property type="entry name" value="SAM_dep_MeTrfase_SAV2177_type"/>
</dbReference>
<proteinExistence type="predicted"/>
<evidence type="ECO:0000313" key="2">
    <source>
        <dbReference type="Proteomes" id="UP000265719"/>
    </source>
</evidence>
<dbReference type="Pfam" id="PF04672">
    <property type="entry name" value="Methyltransf_19"/>
    <property type="match status" value="1"/>
</dbReference>
<gene>
    <name evidence="1" type="ORF">NI17_012280</name>
</gene>
<organism evidence="1 2">
    <name type="scientific">Thermobifida halotolerans</name>
    <dbReference type="NCBI Taxonomy" id="483545"/>
    <lineage>
        <taxon>Bacteria</taxon>
        <taxon>Bacillati</taxon>
        <taxon>Actinomycetota</taxon>
        <taxon>Actinomycetes</taxon>
        <taxon>Streptosporangiales</taxon>
        <taxon>Nocardiopsidaceae</taxon>
        <taxon>Thermobifida</taxon>
    </lineage>
</organism>
<dbReference type="GO" id="GO:0008168">
    <property type="term" value="F:methyltransferase activity"/>
    <property type="evidence" value="ECO:0007669"/>
    <property type="project" value="UniProtKB-KW"/>
</dbReference>
<dbReference type="CDD" id="cd02440">
    <property type="entry name" value="AdoMet_MTases"/>
    <property type="match status" value="1"/>
</dbReference>
<dbReference type="InterPro" id="IPR029063">
    <property type="entry name" value="SAM-dependent_MTases_sf"/>
</dbReference>
<name>A0A399G4B2_9ACTN</name>
<dbReference type="Proteomes" id="UP000265719">
    <property type="component" value="Chromosome"/>
</dbReference>
<dbReference type="Gene3D" id="3.40.50.150">
    <property type="entry name" value="Vaccinia Virus protein VP39"/>
    <property type="match status" value="1"/>
</dbReference>
<reference evidence="1" key="1">
    <citation type="submission" date="2020-10" db="EMBL/GenBank/DDBJ databases">
        <title>De novo genome project of the cellulose decomposer Thermobifida halotolerans type strain.</title>
        <authorList>
            <person name="Nagy I."/>
            <person name="Horvath B."/>
            <person name="Kukolya J."/>
            <person name="Nagy I."/>
            <person name="Orsini M."/>
        </authorList>
    </citation>
    <scope>NUCLEOTIDE SEQUENCE</scope>
    <source>
        <strain evidence="1">DSM 44931</strain>
    </source>
</reference>
<keyword evidence="1" id="KW-0489">Methyltransferase</keyword>
<dbReference type="KEGG" id="thao:NI17_012280"/>
<dbReference type="OrthoDB" id="3216820at2"/>
<evidence type="ECO:0000313" key="1">
    <source>
        <dbReference type="EMBL" id="UOE22012.1"/>
    </source>
</evidence>